<dbReference type="EMBL" id="BK016133">
    <property type="protein sequence ID" value="DAF97400.1"/>
    <property type="molecule type" value="Genomic_DNA"/>
</dbReference>
<feature type="transmembrane region" description="Helical" evidence="1">
    <location>
        <begin position="12"/>
        <end position="40"/>
    </location>
</feature>
<keyword evidence="1" id="KW-0472">Membrane</keyword>
<name>A0A8S5USC5_9CAUD</name>
<sequence>MDKTLKQKFAIVVVIYFFMFIASMIVNVLTVLFSPLIVWFSMRDDYKGKIPVIFKWFLTHDNPIDGDEFHLKRHPNEDYWSIFIRRVFWICRNKGYTFDYEVCGTTLHGPIKMFGNPYTSDQREAGQLFQVASNGIFEYYLVYRYPFLKSRCIRIRLGWKFNQDLVDTDKKVMLATSIGLFKTFTGQD</sequence>
<evidence type="ECO:0000313" key="2">
    <source>
        <dbReference type="EMBL" id="DAF97400.1"/>
    </source>
</evidence>
<keyword evidence="2" id="KW-0946">Virion</keyword>
<accession>A0A8S5USC5</accession>
<organism evidence="2">
    <name type="scientific">Myoviridae sp. ctijX18</name>
    <dbReference type="NCBI Taxonomy" id="2825154"/>
    <lineage>
        <taxon>Viruses</taxon>
        <taxon>Duplodnaviria</taxon>
        <taxon>Heunggongvirae</taxon>
        <taxon>Uroviricota</taxon>
        <taxon>Caudoviricetes</taxon>
    </lineage>
</organism>
<protein>
    <submittedName>
        <fullName evidence="2">Envelope protein</fullName>
    </submittedName>
</protein>
<reference evidence="2" key="1">
    <citation type="journal article" date="2021" name="Proc. Natl. Acad. Sci. U.S.A.">
        <title>A Catalog of Tens of Thousands of Viruses from Human Metagenomes Reveals Hidden Associations with Chronic Diseases.</title>
        <authorList>
            <person name="Tisza M.J."/>
            <person name="Buck C.B."/>
        </authorList>
    </citation>
    <scope>NUCLEOTIDE SEQUENCE</scope>
    <source>
        <strain evidence="2">CtijX18</strain>
    </source>
</reference>
<proteinExistence type="predicted"/>
<dbReference type="InterPro" id="IPR055762">
    <property type="entry name" value="DUF7338"/>
</dbReference>
<dbReference type="Pfam" id="PF24027">
    <property type="entry name" value="DUF7338"/>
    <property type="match status" value="1"/>
</dbReference>
<keyword evidence="1" id="KW-1133">Transmembrane helix</keyword>
<keyword evidence="2" id="KW-0261">Viral envelope protein</keyword>
<dbReference type="GO" id="GO:0019031">
    <property type="term" value="C:viral envelope"/>
    <property type="evidence" value="ECO:0007669"/>
    <property type="project" value="UniProtKB-KW"/>
</dbReference>
<evidence type="ECO:0000256" key="1">
    <source>
        <dbReference type="SAM" id="Phobius"/>
    </source>
</evidence>
<keyword evidence="1" id="KW-0812">Transmembrane</keyword>